<gene>
    <name evidence="2" type="ORF">I4J89_28900</name>
</gene>
<organism evidence="2 3">
    <name type="scientific">Actinoplanes aureus</name>
    <dbReference type="NCBI Taxonomy" id="2792083"/>
    <lineage>
        <taxon>Bacteria</taxon>
        <taxon>Bacillati</taxon>
        <taxon>Actinomycetota</taxon>
        <taxon>Actinomycetes</taxon>
        <taxon>Micromonosporales</taxon>
        <taxon>Micromonosporaceae</taxon>
        <taxon>Actinoplanes</taxon>
    </lineage>
</organism>
<proteinExistence type="predicted"/>
<name>A0A931C8N1_9ACTN</name>
<dbReference type="InterPro" id="IPR011990">
    <property type="entry name" value="TPR-like_helical_dom_sf"/>
</dbReference>
<dbReference type="InterPro" id="IPR024983">
    <property type="entry name" value="CHAT_dom"/>
</dbReference>
<keyword evidence="3" id="KW-1185">Reference proteome</keyword>
<sequence length="739" mass="78589">MGAFDDLERVVATLTEVTDRTPPTSPEAVMRWQNLGNALRARYLRTHRDEDLGRAIAAYERALALKPADSAADPRLLGNIGSAFHDRYDRHGNEADLDETERLYSEALRHAHPGSPDHVFARNNLARILLTRARTTGSPEALREAASAFREVVDLTPAGTPTRLIHEMNLAMARLELHRVTKDEEAGTAAAAGLRAIVATGLTVAPDAGLAAARVLGRWAGERDDWDEAADAYQGGMACLDSLYRRQGRRDQKEAWLGDAAGIASGAAYALARTGDVEAAVVATETGRAVILTETLVRTTTDLESLAQAGHADLAERFRRAVDALAAAEQPDQPGIGSRPAIGDLRAAVDTLVARIQALPGFEDFRRPPSIAAVTAAAGTTPLVYLVPADAGGVALVVREGRCSAVWLPDLTTATLSARAGAYFDAYANQRRDPAGWHAALLDLTAWSWPAILEPVVAALAGQSEVVLIPMGVLGMLPLHAAWRADASTPTGRRYALDDLVISYAPNARTLALARLAPVAGDGILAVADPLPVSADPLRYAPGEASAALDRFPRGLCLTGPQATRAAVLAEMVRWPVLHFACHGYADADQPADSAVLPAYDERVSLNDLFRSATFHPGLVVLSACESAVIGGEVPDEVVSLPSGFLQSGARGVVGSFWSVYDASTALLMHRFYQVWRGPGQPSPAAALRAAQQWLRDTPPDRVLDDPATRDAGLEAETGDGLLGREHPVHWAAFGHFGA</sequence>
<dbReference type="AlphaFoldDB" id="A0A931C8N1"/>
<protein>
    <submittedName>
        <fullName evidence="2">CHAT domain-containing protein</fullName>
    </submittedName>
</protein>
<comment type="caution">
    <text evidence="2">The sequence shown here is derived from an EMBL/GenBank/DDBJ whole genome shotgun (WGS) entry which is preliminary data.</text>
</comment>
<dbReference type="EMBL" id="JADQTO010000015">
    <property type="protein sequence ID" value="MBG0565479.1"/>
    <property type="molecule type" value="Genomic_DNA"/>
</dbReference>
<evidence type="ECO:0000313" key="2">
    <source>
        <dbReference type="EMBL" id="MBG0565479.1"/>
    </source>
</evidence>
<reference evidence="2" key="1">
    <citation type="submission" date="2020-11" db="EMBL/GenBank/DDBJ databases">
        <title>Isolation and identification of active actinomycetes.</title>
        <authorList>
            <person name="Sun X."/>
        </authorList>
    </citation>
    <scope>NUCLEOTIDE SEQUENCE</scope>
    <source>
        <strain evidence="2">NEAU-A11</strain>
    </source>
</reference>
<evidence type="ECO:0000259" key="1">
    <source>
        <dbReference type="Pfam" id="PF12770"/>
    </source>
</evidence>
<dbReference type="Pfam" id="PF12770">
    <property type="entry name" value="CHAT"/>
    <property type="match status" value="1"/>
</dbReference>
<dbReference type="RefSeq" id="WP_196417256.1">
    <property type="nucleotide sequence ID" value="NZ_JADQTO010000015.1"/>
</dbReference>
<accession>A0A931C8N1</accession>
<feature type="domain" description="CHAT" evidence="1">
    <location>
        <begin position="450"/>
        <end position="738"/>
    </location>
</feature>
<dbReference type="Gene3D" id="1.25.40.10">
    <property type="entry name" value="Tetratricopeptide repeat domain"/>
    <property type="match status" value="1"/>
</dbReference>
<dbReference type="SUPFAM" id="SSF48452">
    <property type="entry name" value="TPR-like"/>
    <property type="match status" value="1"/>
</dbReference>
<evidence type="ECO:0000313" key="3">
    <source>
        <dbReference type="Proteomes" id="UP000598146"/>
    </source>
</evidence>
<dbReference type="Proteomes" id="UP000598146">
    <property type="component" value="Unassembled WGS sequence"/>
</dbReference>